<feature type="transmembrane region" description="Helical" evidence="1">
    <location>
        <begin position="196"/>
        <end position="215"/>
    </location>
</feature>
<keyword evidence="3" id="KW-1185">Reference proteome</keyword>
<feature type="transmembrane region" description="Helical" evidence="1">
    <location>
        <begin position="147"/>
        <end position="165"/>
    </location>
</feature>
<dbReference type="RefSeq" id="WP_004096519.1">
    <property type="nucleotide sequence ID" value="NZ_AFGF01000119.1"/>
</dbReference>
<dbReference type="STRING" id="1009370.ALO_13304"/>
<evidence type="ECO:0000313" key="3">
    <source>
        <dbReference type="Proteomes" id="UP000003240"/>
    </source>
</evidence>
<gene>
    <name evidence="2" type="ORF">ALO_13304</name>
</gene>
<keyword evidence="1" id="KW-0812">Transmembrane</keyword>
<reference evidence="2 3" key="1">
    <citation type="journal article" date="2011" name="EMBO J.">
        <title>Structural diversity of bacterial flagellar motors.</title>
        <authorList>
            <person name="Chen S."/>
            <person name="Beeby M."/>
            <person name="Murphy G.E."/>
            <person name="Leadbetter J.R."/>
            <person name="Hendrixson D.R."/>
            <person name="Briegel A."/>
            <person name="Li Z."/>
            <person name="Shi J."/>
            <person name="Tocheva E.I."/>
            <person name="Muller A."/>
            <person name="Dobro M.J."/>
            <person name="Jensen G.J."/>
        </authorList>
    </citation>
    <scope>NUCLEOTIDE SEQUENCE [LARGE SCALE GENOMIC DNA]</scope>
    <source>
        <strain evidence="2 3">DSM 6540</strain>
    </source>
</reference>
<dbReference type="EMBL" id="AFGF01000119">
    <property type="protein sequence ID" value="EGO63346.1"/>
    <property type="molecule type" value="Genomic_DNA"/>
</dbReference>
<protein>
    <submittedName>
        <fullName evidence="2">Uncharacterized protein</fullName>
    </submittedName>
</protein>
<keyword evidence="1" id="KW-1133">Transmembrane helix</keyword>
<proteinExistence type="predicted"/>
<feature type="transmembrane region" description="Helical" evidence="1">
    <location>
        <begin position="119"/>
        <end position="141"/>
    </location>
</feature>
<dbReference type="OrthoDB" id="2052735at2"/>
<organism evidence="2 3">
    <name type="scientific">Acetonema longum DSM 6540</name>
    <dbReference type="NCBI Taxonomy" id="1009370"/>
    <lineage>
        <taxon>Bacteria</taxon>
        <taxon>Bacillati</taxon>
        <taxon>Bacillota</taxon>
        <taxon>Negativicutes</taxon>
        <taxon>Acetonemataceae</taxon>
        <taxon>Acetonema</taxon>
    </lineage>
</organism>
<evidence type="ECO:0000313" key="2">
    <source>
        <dbReference type="EMBL" id="EGO63346.1"/>
    </source>
</evidence>
<sequence length="228" mass="24290">MNSDQFNLNSRLIKIGVITLTVGIVANFIPVAYLWMAYGEIPPFQDILKIWTIALVTFGVSWLVQPITFFSLLGTSGSYIGWLAGSVADIRCPAVTMAQKVTGYEAGTPEGEVISTMGIAGSILVSLSLITVFTIIGANIIDILPPFIKESFKVILPAVFGAVYVELASKHLKMGAATILAALGLSFLAIQWGVPGWVLNIAIIGAGIVIARIQYLSEVKRSESGTNA</sequence>
<dbReference type="Proteomes" id="UP000003240">
    <property type="component" value="Unassembled WGS sequence"/>
</dbReference>
<feature type="transmembrane region" description="Helical" evidence="1">
    <location>
        <begin position="12"/>
        <end position="38"/>
    </location>
</feature>
<keyword evidence="1" id="KW-0472">Membrane</keyword>
<feature type="transmembrane region" description="Helical" evidence="1">
    <location>
        <begin position="50"/>
        <end position="73"/>
    </location>
</feature>
<dbReference type="eggNOG" id="ENOG502ZBXW">
    <property type="taxonomic scope" value="Bacteria"/>
</dbReference>
<accession>F7NKP2</accession>
<evidence type="ECO:0000256" key="1">
    <source>
        <dbReference type="SAM" id="Phobius"/>
    </source>
</evidence>
<dbReference type="AlphaFoldDB" id="F7NKP2"/>
<comment type="caution">
    <text evidence="2">The sequence shown here is derived from an EMBL/GenBank/DDBJ whole genome shotgun (WGS) entry which is preliminary data.</text>
</comment>
<name>F7NKP2_9FIRM</name>